<dbReference type="PATRIC" id="fig|1265861.3.peg.150"/>
<dbReference type="InterPro" id="IPR029056">
    <property type="entry name" value="Ribokinase-like"/>
</dbReference>
<dbReference type="InterPro" id="IPR011611">
    <property type="entry name" value="PfkB_dom"/>
</dbReference>
<dbReference type="InterPro" id="IPR052700">
    <property type="entry name" value="Carb_kinase_PfkB-like"/>
</dbReference>
<dbReference type="Pfam" id="PF00294">
    <property type="entry name" value="PfkB"/>
    <property type="match status" value="1"/>
</dbReference>
<protein>
    <submittedName>
        <fullName evidence="5">PfkB carbohydrate kinase family protein</fullName>
    </submittedName>
</protein>
<feature type="domain" description="Carbohydrate kinase PfkB" evidence="4">
    <location>
        <begin position="5"/>
        <end position="302"/>
    </location>
</feature>
<evidence type="ECO:0000256" key="2">
    <source>
        <dbReference type="ARBA" id="ARBA00022679"/>
    </source>
</evidence>
<sequence length="322" mass="35096">MNIGAYGEVMMRLTPPEYKLISQTDTVDLSYTGTGVNLLSGLAQFGHDTTLLSALPDNQVGQAAAGALRRLQIDTRALTFAHQHLGLYFLERGYHPRPSQVTYLNRLDSAFCRTTVSKTAIKRWLQPLDAVHICGIALFLTEATRETALAVAEQAATANIPVFFDFNYRPSLNETTDRSVIKATYQRMLPHCSVVFGSERDLTASLGMVGNDVIGQCLRQFELDAFCGTLKTAETMQGFIRTMETTVVSKQSAIPTFDRIGTGDAFCAGVIDGMLAQQSLQQTVEFATAAAVLAHTTFGDSSVLNRAFVNQFMSGNAPAVMR</sequence>
<dbReference type="RefSeq" id="WP_035312876.1">
    <property type="nucleotide sequence ID" value="NZ_AODH01000002.1"/>
</dbReference>
<keyword evidence="2" id="KW-0808">Transferase</keyword>
<name>W7DA34_9LIST</name>
<keyword evidence="3 5" id="KW-0418">Kinase</keyword>
<evidence type="ECO:0000256" key="1">
    <source>
        <dbReference type="ARBA" id="ARBA00010688"/>
    </source>
</evidence>
<organism evidence="5 6">
    <name type="scientific">Brochothrix campestris FSL F6-1037</name>
    <dbReference type="NCBI Taxonomy" id="1265861"/>
    <lineage>
        <taxon>Bacteria</taxon>
        <taxon>Bacillati</taxon>
        <taxon>Bacillota</taxon>
        <taxon>Bacilli</taxon>
        <taxon>Bacillales</taxon>
        <taxon>Listeriaceae</taxon>
        <taxon>Brochothrix</taxon>
    </lineage>
</organism>
<evidence type="ECO:0000259" key="4">
    <source>
        <dbReference type="Pfam" id="PF00294"/>
    </source>
</evidence>
<dbReference type="SUPFAM" id="SSF53613">
    <property type="entry name" value="Ribokinase-like"/>
    <property type="match status" value="1"/>
</dbReference>
<dbReference type="Gene3D" id="3.40.1190.20">
    <property type="match status" value="1"/>
</dbReference>
<reference evidence="5 6" key="1">
    <citation type="submission" date="2012-12" db="EMBL/GenBank/DDBJ databases">
        <title>Novel taxa of Listeriaceae from agricultural environments in the United States.</title>
        <authorList>
            <person name="den Bakker H.C."/>
            <person name="Allred A."/>
            <person name="Warchocki S."/>
            <person name="Wright E.M."/>
            <person name="Burrell A."/>
            <person name="Nightingale K.K."/>
            <person name="Kephart D."/>
            <person name="Wiedmann M."/>
        </authorList>
    </citation>
    <scope>NUCLEOTIDE SEQUENCE [LARGE SCALE GENOMIC DNA]</scope>
    <source>
        <strain evidence="5 6">FSL F6-1037</strain>
    </source>
</reference>
<comment type="similarity">
    <text evidence="1">Belongs to the carbohydrate kinase PfkB family.</text>
</comment>
<evidence type="ECO:0000313" key="6">
    <source>
        <dbReference type="Proteomes" id="UP000019243"/>
    </source>
</evidence>
<accession>W7DA34</accession>
<dbReference type="PANTHER" id="PTHR43320">
    <property type="entry name" value="SUGAR KINASE"/>
    <property type="match status" value="1"/>
</dbReference>
<dbReference type="PANTHER" id="PTHR43320:SF2">
    <property type="entry name" value="2-DEHYDRO-3-DEOXYGLUCONOKINASE_2-DEHYDRO-3-DEOXYGALACTONOKINASE"/>
    <property type="match status" value="1"/>
</dbReference>
<proteinExistence type="inferred from homology"/>
<evidence type="ECO:0000256" key="3">
    <source>
        <dbReference type="ARBA" id="ARBA00022777"/>
    </source>
</evidence>
<dbReference type="STRING" id="1265861.BCAMP_00770"/>
<dbReference type="GO" id="GO:0016301">
    <property type="term" value="F:kinase activity"/>
    <property type="evidence" value="ECO:0007669"/>
    <property type="project" value="UniProtKB-KW"/>
</dbReference>
<comment type="caution">
    <text evidence="5">The sequence shown here is derived from an EMBL/GenBank/DDBJ whole genome shotgun (WGS) entry which is preliminary data.</text>
</comment>
<dbReference type="CDD" id="cd01166">
    <property type="entry name" value="KdgK"/>
    <property type="match status" value="1"/>
</dbReference>
<dbReference type="Proteomes" id="UP000019243">
    <property type="component" value="Unassembled WGS sequence"/>
</dbReference>
<evidence type="ECO:0000313" key="5">
    <source>
        <dbReference type="EMBL" id="EUJ42118.1"/>
    </source>
</evidence>
<dbReference type="OrthoDB" id="9813569at2"/>
<gene>
    <name evidence="5" type="ORF">BCAMP_00770</name>
</gene>
<dbReference type="AlphaFoldDB" id="W7DA34"/>
<dbReference type="EMBL" id="AODH01000002">
    <property type="protein sequence ID" value="EUJ42118.1"/>
    <property type="molecule type" value="Genomic_DNA"/>
</dbReference>
<keyword evidence="6" id="KW-1185">Reference proteome</keyword>